<dbReference type="Proteomes" id="UP000037136">
    <property type="component" value="Unassembled WGS sequence"/>
</dbReference>
<dbReference type="STRING" id="268505.A0A2A9PAT7"/>
<dbReference type="SUPFAM" id="SSF81901">
    <property type="entry name" value="HCP-like"/>
    <property type="match status" value="1"/>
</dbReference>
<sequence>MSLGKVSPAHFEKVIAMEKDSFSRLTPQQYYTCAEKFVGLLKLGRVPPTISDSSLPPEVLHEIGCILRFLSKYTGLSVPLWACASNMGFVPSTISLAMQLVRGGTFGKHKAFQMIEARFKKLVIEGKDPNAMTVDGQLLFTQTRFTLAAAMLAKALRVGSSDFELKPSCQLYLAKTYLKLGRDVVAMDLFDQLAKIGVTEAHAELGRWLMTTDPNRARQHLYEAARGQPELYKDLFTISMKEAASASGKRNEDLLRWALEWWRLADRRVEF</sequence>
<evidence type="ECO:0000313" key="2">
    <source>
        <dbReference type="Proteomes" id="UP000037136"/>
    </source>
</evidence>
<dbReference type="InterPro" id="IPR011990">
    <property type="entry name" value="TPR-like_helical_dom_sf"/>
</dbReference>
<proteinExistence type="predicted"/>
<dbReference type="EMBL" id="LAZP02000348">
    <property type="protein sequence ID" value="PFH57936.1"/>
    <property type="molecule type" value="Genomic_DNA"/>
</dbReference>
<dbReference type="AlphaFoldDB" id="A0A2A9PAT7"/>
<organism evidence="1 2">
    <name type="scientific">Ophiocordyceps unilateralis</name>
    <name type="common">Zombie-ant fungus</name>
    <name type="synonym">Torrubia unilateralis</name>
    <dbReference type="NCBI Taxonomy" id="268505"/>
    <lineage>
        <taxon>Eukaryota</taxon>
        <taxon>Fungi</taxon>
        <taxon>Dikarya</taxon>
        <taxon>Ascomycota</taxon>
        <taxon>Pezizomycotina</taxon>
        <taxon>Sordariomycetes</taxon>
        <taxon>Hypocreomycetidae</taxon>
        <taxon>Hypocreales</taxon>
        <taxon>Ophiocordycipitaceae</taxon>
        <taxon>Ophiocordyceps</taxon>
    </lineage>
</organism>
<accession>A0A2A9PAT7</accession>
<dbReference type="OrthoDB" id="5379420at2759"/>
<evidence type="ECO:0000313" key="1">
    <source>
        <dbReference type="EMBL" id="PFH57936.1"/>
    </source>
</evidence>
<gene>
    <name evidence="1" type="ORF">XA68_14361</name>
</gene>
<name>A0A2A9PAT7_OPHUN</name>
<dbReference type="Gene3D" id="1.25.40.10">
    <property type="entry name" value="Tetratricopeptide repeat domain"/>
    <property type="match status" value="1"/>
</dbReference>
<comment type="caution">
    <text evidence="1">The sequence shown here is derived from an EMBL/GenBank/DDBJ whole genome shotgun (WGS) entry which is preliminary data.</text>
</comment>
<reference evidence="1 2" key="2">
    <citation type="journal article" date="2017" name="Sci. Rep.">
        <title>Ant-infecting Ophiocordyceps genomes reveal a high diversity of potential behavioral manipulation genes and a possible major role for enterotoxins.</title>
        <authorList>
            <person name="de Bekker C."/>
            <person name="Ohm R.A."/>
            <person name="Evans H.C."/>
            <person name="Brachmann A."/>
            <person name="Hughes D.P."/>
        </authorList>
    </citation>
    <scope>NUCLEOTIDE SEQUENCE [LARGE SCALE GENOMIC DNA]</scope>
    <source>
        <strain evidence="1 2">SC16a</strain>
    </source>
</reference>
<protein>
    <submittedName>
        <fullName evidence="1">Uncharacterized protein</fullName>
    </submittedName>
</protein>
<reference evidence="1 2" key="1">
    <citation type="journal article" date="2015" name="BMC Genomics">
        <title>Gene expression during zombie ant biting behavior reflects the complexity underlying fungal parasitic behavioral manipulation.</title>
        <authorList>
            <person name="de Bekker C."/>
            <person name="Ohm R.A."/>
            <person name="Loreto R.G."/>
            <person name="Sebastian A."/>
            <person name="Albert I."/>
            <person name="Merrow M."/>
            <person name="Brachmann A."/>
            <person name="Hughes D.P."/>
        </authorList>
    </citation>
    <scope>NUCLEOTIDE SEQUENCE [LARGE SCALE GENOMIC DNA]</scope>
    <source>
        <strain evidence="1 2">SC16a</strain>
    </source>
</reference>
<keyword evidence="2" id="KW-1185">Reference proteome</keyword>